<dbReference type="RefSeq" id="WP_377604380.1">
    <property type="nucleotide sequence ID" value="NZ_JBHUME010000009.1"/>
</dbReference>
<sequence>MRTLLNIQKQLLPDLIDVFRTRYRILHYVMLTGPVGRRTLANALNMTERVLRAEVDFLKEQGLVEIETIGIRISESGESLLLDMESVVTELFGLTDMEDRIRQAFGIQQVIIVPGNADDAPLVKRQMGHAVGQVLRKHVQPNDIIAVTGGSTMAEAADQLSRTTAWKGTWFVPARGGLGESLEFQANTIASMMAKKTGAQYRLLHVPDNISEDAYQSLMLEPNIQDIVQHIRKARIVIHGIGDAMVMARRRRVGEDTVRILQEKGALAEAFGYYFDKEGKVVHRTLMLGLRLEDIQGMELVVTVAGGRSKAEAILSVLRFGHQDVLITDEGAALELVKHLP</sequence>
<evidence type="ECO:0000256" key="4">
    <source>
        <dbReference type="ARBA" id="ARBA00023163"/>
    </source>
</evidence>
<dbReference type="SUPFAM" id="SSF100950">
    <property type="entry name" value="NagB/RpiA/CoA transferase-like"/>
    <property type="match status" value="1"/>
</dbReference>
<keyword evidence="4" id="KW-0804">Transcription</keyword>
<dbReference type="PANTHER" id="PTHR34294">
    <property type="entry name" value="TRANSCRIPTIONAL REGULATOR-RELATED"/>
    <property type="match status" value="1"/>
</dbReference>
<evidence type="ECO:0000313" key="7">
    <source>
        <dbReference type="EMBL" id="MFD2614000.1"/>
    </source>
</evidence>
<dbReference type="Gene3D" id="3.40.50.1360">
    <property type="match status" value="1"/>
</dbReference>
<dbReference type="Pfam" id="PF04198">
    <property type="entry name" value="Sugar-bind"/>
    <property type="match status" value="1"/>
</dbReference>
<comment type="caution">
    <text evidence="7">The sequence shown here is derived from an EMBL/GenBank/DDBJ whole genome shotgun (WGS) entry which is preliminary data.</text>
</comment>
<evidence type="ECO:0000313" key="8">
    <source>
        <dbReference type="Proteomes" id="UP001597541"/>
    </source>
</evidence>
<accession>A0ABW5PHL3</accession>
<dbReference type="Proteomes" id="UP001597541">
    <property type="component" value="Unassembled WGS sequence"/>
</dbReference>
<dbReference type="PANTHER" id="PTHR34294:SF5">
    <property type="entry name" value="CENTRAL GLYCOLYTIC GENES REGULATOR"/>
    <property type="match status" value="1"/>
</dbReference>
<evidence type="ECO:0000256" key="3">
    <source>
        <dbReference type="ARBA" id="ARBA00023125"/>
    </source>
</evidence>
<dbReference type="Gene3D" id="1.10.10.10">
    <property type="entry name" value="Winged helix-like DNA-binding domain superfamily/Winged helix DNA-binding domain"/>
    <property type="match status" value="1"/>
</dbReference>
<name>A0ABW5PHL3_9BACL</name>
<dbReference type="InterPro" id="IPR048715">
    <property type="entry name" value="CggR_N"/>
</dbReference>
<dbReference type="InterPro" id="IPR036388">
    <property type="entry name" value="WH-like_DNA-bd_sf"/>
</dbReference>
<gene>
    <name evidence="7" type="ORF">ACFSUF_16415</name>
</gene>
<feature type="domain" description="CggR N-terminal DNA binding" evidence="6">
    <location>
        <begin position="18"/>
        <end position="88"/>
    </location>
</feature>
<dbReference type="InterPro" id="IPR051054">
    <property type="entry name" value="SorC_transcr_regulators"/>
</dbReference>
<reference evidence="8" key="1">
    <citation type="journal article" date="2019" name="Int. J. Syst. Evol. Microbiol.">
        <title>The Global Catalogue of Microorganisms (GCM) 10K type strain sequencing project: providing services to taxonomists for standard genome sequencing and annotation.</title>
        <authorList>
            <consortium name="The Broad Institute Genomics Platform"/>
            <consortium name="The Broad Institute Genome Sequencing Center for Infectious Disease"/>
            <person name="Wu L."/>
            <person name="Ma J."/>
        </authorList>
    </citation>
    <scope>NUCLEOTIDE SEQUENCE [LARGE SCALE GENOMIC DNA]</scope>
    <source>
        <strain evidence="8">KCTC 3950</strain>
    </source>
</reference>
<keyword evidence="3" id="KW-0238">DNA-binding</keyword>
<dbReference type="InterPro" id="IPR036390">
    <property type="entry name" value="WH_DNA-bd_sf"/>
</dbReference>
<evidence type="ECO:0000256" key="2">
    <source>
        <dbReference type="ARBA" id="ARBA00023015"/>
    </source>
</evidence>
<evidence type="ECO:0000259" key="5">
    <source>
        <dbReference type="Pfam" id="PF04198"/>
    </source>
</evidence>
<protein>
    <submittedName>
        <fullName evidence="7">Sugar-binding transcriptional regulator</fullName>
    </submittedName>
</protein>
<dbReference type="InterPro" id="IPR007324">
    <property type="entry name" value="Sugar-bd_dom_put"/>
</dbReference>
<evidence type="ECO:0000259" key="6">
    <source>
        <dbReference type="Pfam" id="PF21715"/>
    </source>
</evidence>
<dbReference type="InterPro" id="IPR037171">
    <property type="entry name" value="NagB/RpiA_transferase-like"/>
</dbReference>
<comment type="similarity">
    <text evidence="1">Belongs to the SorC transcriptional regulatory family.</text>
</comment>
<organism evidence="7 8">
    <name type="scientific">Paenibacillus gansuensis</name>
    <dbReference type="NCBI Taxonomy" id="306542"/>
    <lineage>
        <taxon>Bacteria</taxon>
        <taxon>Bacillati</taxon>
        <taxon>Bacillota</taxon>
        <taxon>Bacilli</taxon>
        <taxon>Bacillales</taxon>
        <taxon>Paenibacillaceae</taxon>
        <taxon>Paenibacillus</taxon>
    </lineage>
</organism>
<evidence type="ECO:0000256" key="1">
    <source>
        <dbReference type="ARBA" id="ARBA00010466"/>
    </source>
</evidence>
<dbReference type="EMBL" id="JBHUME010000009">
    <property type="protein sequence ID" value="MFD2614000.1"/>
    <property type="molecule type" value="Genomic_DNA"/>
</dbReference>
<keyword evidence="2" id="KW-0805">Transcription regulation</keyword>
<dbReference type="SUPFAM" id="SSF46785">
    <property type="entry name" value="Winged helix' DNA-binding domain"/>
    <property type="match status" value="1"/>
</dbReference>
<keyword evidence="8" id="KW-1185">Reference proteome</keyword>
<proteinExistence type="inferred from homology"/>
<feature type="domain" description="Sugar-binding" evidence="5">
    <location>
        <begin position="91"/>
        <end position="337"/>
    </location>
</feature>
<dbReference type="Pfam" id="PF21715">
    <property type="entry name" value="CggR_N"/>
    <property type="match status" value="1"/>
</dbReference>